<protein>
    <submittedName>
        <fullName evidence="1">Uncharacterized protein</fullName>
    </submittedName>
</protein>
<accession>A0A0P1I932</accession>
<dbReference type="RefSeq" id="WP_058311329.1">
    <property type="nucleotide sequence ID" value="NZ_CANLZE010000008.1"/>
</dbReference>
<keyword evidence="2" id="KW-1185">Reference proteome</keyword>
<organism evidence="1 2">
    <name type="scientific">Shimia thalassica</name>
    <dbReference type="NCBI Taxonomy" id="1715693"/>
    <lineage>
        <taxon>Bacteria</taxon>
        <taxon>Pseudomonadati</taxon>
        <taxon>Pseudomonadota</taxon>
        <taxon>Alphaproteobacteria</taxon>
        <taxon>Rhodobacterales</taxon>
        <taxon>Roseobacteraceae</taxon>
    </lineage>
</organism>
<reference evidence="2" key="1">
    <citation type="submission" date="2015-09" db="EMBL/GenBank/DDBJ databases">
        <authorList>
            <person name="Rodrigo-Torres Lidia"/>
            <person name="Arahal R.David."/>
        </authorList>
    </citation>
    <scope>NUCLEOTIDE SEQUENCE [LARGE SCALE GENOMIC DNA]</scope>
    <source>
        <strain evidence="2">CECT 7735</strain>
    </source>
</reference>
<evidence type="ECO:0000313" key="1">
    <source>
        <dbReference type="EMBL" id="CUJ98841.1"/>
    </source>
</evidence>
<evidence type="ECO:0000313" key="2">
    <source>
        <dbReference type="Proteomes" id="UP000051870"/>
    </source>
</evidence>
<sequence length="89" mass="10153">MSLQELDPKGLIRESYRIEGITSGECRSIFLDWALSIPMDHDNKSAIESLLAHYAPENADHPMTEVLNQGLISMTSPRRRGGWRSRERN</sequence>
<gene>
    <name evidence="1" type="ORF">PH7735_02129</name>
</gene>
<dbReference type="GeneID" id="83881159"/>
<dbReference type="AlphaFoldDB" id="A0A0P1I932"/>
<dbReference type="EMBL" id="CYTW01000002">
    <property type="protein sequence ID" value="CUJ98841.1"/>
    <property type="molecule type" value="Genomic_DNA"/>
</dbReference>
<proteinExistence type="predicted"/>
<name>A0A0P1I932_9RHOB</name>
<dbReference type="STRING" id="1715693.PH7735_02129"/>
<dbReference type="Proteomes" id="UP000051870">
    <property type="component" value="Unassembled WGS sequence"/>
</dbReference>